<gene>
    <name evidence="1" type="ORF">GXW79_13640</name>
</gene>
<reference evidence="1" key="1">
    <citation type="submission" date="2020-01" db="EMBL/GenBank/DDBJ databases">
        <authorList>
            <person name="Rat A."/>
        </authorList>
    </citation>
    <scope>NUCLEOTIDE SEQUENCE</scope>
    <source>
        <strain evidence="1">LMG 28251</strain>
    </source>
</reference>
<reference evidence="1" key="2">
    <citation type="journal article" date="2021" name="Syst. Appl. Microbiol.">
        <title>Roseomonas hellenica sp. nov., isolated from roots of wild-growing Alkanna tinctoria.</title>
        <authorList>
            <person name="Rat A."/>
            <person name="Naranjo H.D."/>
            <person name="Lebbe L."/>
            <person name="Cnockaert M."/>
            <person name="Krigas N."/>
            <person name="Grigoriadou K."/>
            <person name="Maloupa E."/>
            <person name="Willems A."/>
        </authorList>
    </citation>
    <scope>NUCLEOTIDE SEQUENCE</scope>
    <source>
        <strain evidence="1">LMG 28251</strain>
    </source>
</reference>
<name>A0AAF1K568_9PROT</name>
<dbReference type="RefSeq" id="WP_211874966.1">
    <property type="nucleotide sequence ID" value="NZ_JAAEDH010000015.1"/>
</dbReference>
<protein>
    <submittedName>
        <fullName evidence="1">Acyl esterase</fullName>
    </submittedName>
</protein>
<evidence type="ECO:0000313" key="2">
    <source>
        <dbReference type="Proteomes" id="UP001196068"/>
    </source>
</evidence>
<proteinExistence type="predicted"/>
<evidence type="ECO:0000313" key="1">
    <source>
        <dbReference type="EMBL" id="MBR0656120.1"/>
    </source>
</evidence>
<keyword evidence="2" id="KW-1185">Reference proteome</keyword>
<dbReference type="Proteomes" id="UP001196068">
    <property type="component" value="Unassembled WGS sequence"/>
</dbReference>
<dbReference type="AlphaFoldDB" id="A0AAF1K568"/>
<dbReference type="InterPro" id="IPR029044">
    <property type="entry name" value="Nucleotide-diphossugar_trans"/>
</dbReference>
<comment type="caution">
    <text evidence="1">The sequence shown here is derived from an EMBL/GenBank/DDBJ whole genome shotgun (WGS) entry which is preliminary data.</text>
</comment>
<dbReference type="EMBL" id="JAAEDH010000015">
    <property type="protein sequence ID" value="MBR0656120.1"/>
    <property type="molecule type" value="Genomic_DNA"/>
</dbReference>
<sequence length="248" mass="27275">MAADGHTGALPIDAGLARAAPRFSICTLVTDHAQYRAMVASFSANGFARDTCEFLYLDNSEGPAWDAYRGISRLMTMSQAPFIILCHQDVRLLDDGAEVLAVRLAELDALDPDWALAGNAGGTDAGDLAIRISDPHGEDQHRGALPARAASLDENFIVLNRDAPLGLSADLTGFHFYGADLCLHARLAGRSAWVIDFHLRHLSPGTKDAGFKAAQKRFEGKYRALFARDWRIRTTCARLRLKRNWLRR</sequence>
<organism evidence="1 2">
    <name type="scientific">Plastoroseomonas arctica</name>
    <dbReference type="NCBI Taxonomy" id="1509237"/>
    <lineage>
        <taxon>Bacteria</taxon>
        <taxon>Pseudomonadati</taxon>
        <taxon>Pseudomonadota</taxon>
        <taxon>Alphaproteobacteria</taxon>
        <taxon>Acetobacterales</taxon>
        <taxon>Acetobacteraceae</taxon>
        <taxon>Plastoroseomonas</taxon>
    </lineage>
</organism>
<accession>A0AAF1K568</accession>
<dbReference type="Gene3D" id="3.90.550.10">
    <property type="entry name" value="Spore Coat Polysaccharide Biosynthesis Protein SpsA, Chain A"/>
    <property type="match status" value="1"/>
</dbReference>